<name>A0A8J5MNC7_HOMAM</name>
<sequence>VFSVLRLSDTPGLGPVASLNYHPEDNGVLSVVWADQHTLLVGTDVATVLVLEEGELRAEIHVTHPDLG</sequence>
<comment type="caution">
    <text evidence="1">The sequence shown here is derived from an EMBL/GenBank/DDBJ whole genome shotgun (WGS) entry which is preliminary data.</text>
</comment>
<accession>A0A8J5MNC7</accession>
<dbReference type="Proteomes" id="UP000747542">
    <property type="component" value="Unassembled WGS sequence"/>
</dbReference>
<feature type="non-terminal residue" evidence="1">
    <location>
        <position position="68"/>
    </location>
</feature>
<proteinExistence type="predicted"/>
<evidence type="ECO:0000313" key="2">
    <source>
        <dbReference type="Proteomes" id="UP000747542"/>
    </source>
</evidence>
<keyword evidence="2" id="KW-1185">Reference proteome</keyword>
<dbReference type="EMBL" id="JAHLQT010037514">
    <property type="protein sequence ID" value="KAG7157462.1"/>
    <property type="molecule type" value="Genomic_DNA"/>
</dbReference>
<gene>
    <name evidence="1" type="ORF">Hamer_G005903</name>
</gene>
<organism evidence="1 2">
    <name type="scientific">Homarus americanus</name>
    <name type="common">American lobster</name>
    <dbReference type="NCBI Taxonomy" id="6706"/>
    <lineage>
        <taxon>Eukaryota</taxon>
        <taxon>Metazoa</taxon>
        <taxon>Ecdysozoa</taxon>
        <taxon>Arthropoda</taxon>
        <taxon>Crustacea</taxon>
        <taxon>Multicrustacea</taxon>
        <taxon>Malacostraca</taxon>
        <taxon>Eumalacostraca</taxon>
        <taxon>Eucarida</taxon>
        <taxon>Decapoda</taxon>
        <taxon>Pleocyemata</taxon>
        <taxon>Astacidea</taxon>
        <taxon>Nephropoidea</taxon>
        <taxon>Nephropidae</taxon>
        <taxon>Homarus</taxon>
    </lineage>
</organism>
<evidence type="ECO:0000313" key="1">
    <source>
        <dbReference type="EMBL" id="KAG7157462.1"/>
    </source>
</evidence>
<dbReference type="AlphaFoldDB" id="A0A8J5MNC7"/>
<reference evidence="1" key="1">
    <citation type="journal article" date="2021" name="Sci. Adv.">
        <title>The American lobster genome reveals insights on longevity, neural, and immune adaptations.</title>
        <authorList>
            <person name="Polinski J.M."/>
            <person name="Zimin A.V."/>
            <person name="Clark K.F."/>
            <person name="Kohn A.B."/>
            <person name="Sadowski N."/>
            <person name="Timp W."/>
            <person name="Ptitsyn A."/>
            <person name="Khanna P."/>
            <person name="Romanova D.Y."/>
            <person name="Williams P."/>
            <person name="Greenwood S.J."/>
            <person name="Moroz L.L."/>
            <person name="Walt D.R."/>
            <person name="Bodnar A.G."/>
        </authorList>
    </citation>
    <scope>NUCLEOTIDE SEQUENCE</scope>
    <source>
        <strain evidence="1">GMGI-L3</strain>
    </source>
</reference>
<protein>
    <submittedName>
        <fullName evidence="1">Uncharacterized protein</fullName>
    </submittedName>
</protein>
<feature type="non-terminal residue" evidence="1">
    <location>
        <position position="1"/>
    </location>
</feature>